<evidence type="ECO:0000313" key="1">
    <source>
        <dbReference type="Proteomes" id="UP000095287"/>
    </source>
</evidence>
<proteinExistence type="predicted"/>
<sequence>MVDGLNRKKKDVEICCEQLEKFKKLVNASNSSVPCGIYLDDVDRKVLQIFKDSVVALLNDAYSDDAYFSDANRQLRLEQKLQAYIYDTDEDIDDVLDIDSAYEAIYDEKYLEDRSEMGSVSKAPSDKAKTMMYQLFVSEVTKDLSNDQQMKILNELRQVGTDLAKEYESLSGVIIAARMKVRQLSTECQKEIYKADDTVNAVYEMLRQCREEAIFAVDLEPIRQDIIKNNPQLSQASSASHYTGDQQELAFGSSVQDRRTGCFCTRPRQEDRLIVRTQWSISVHNETALLISHGNADPVGLPTECSNAKHCPAA</sequence>
<name>A0A1I7ZTB5_9BILA</name>
<organism evidence="1 2">
    <name type="scientific">Steinernema glaseri</name>
    <dbReference type="NCBI Taxonomy" id="37863"/>
    <lineage>
        <taxon>Eukaryota</taxon>
        <taxon>Metazoa</taxon>
        <taxon>Ecdysozoa</taxon>
        <taxon>Nematoda</taxon>
        <taxon>Chromadorea</taxon>
        <taxon>Rhabditida</taxon>
        <taxon>Tylenchina</taxon>
        <taxon>Panagrolaimomorpha</taxon>
        <taxon>Strongyloidoidea</taxon>
        <taxon>Steinernematidae</taxon>
        <taxon>Steinernema</taxon>
    </lineage>
</organism>
<accession>A0A1I7ZTB5</accession>
<dbReference type="WBParaSite" id="L893_g29409.t1">
    <property type="protein sequence ID" value="L893_g29409.t1"/>
    <property type="gene ID" value="L893_g29409"/>
</dbReference>
<reference evidence="2" key="1">
    <citation type="submission" date="2016-11" db="UniProtKB">
        <authorList>
            <consortium name="WormBaseParasite"/>
        </authorList>
    </citation>
    <scope>IDENTIFICATION</scope>
</reference>
<keyword evidence="1" id="KW-1185">Reference proteome</keyword>
<dbReference type="Proteomes" id="UP000095287">
    <property type="component" value="Unplaced"/>
</dbReference>
<dbReference type="AlphaFoldDB" id="A0A1I7ZTB5"/>
<protein>
    <submittedName>
        <fullName evidence="2">ING domain-containing protein</fullName>
    </submittedName>
</protein>
<evidence type="ECO:0000313" key="2">
    <source>
        <dbReference type="WBParaSite" id="L893_g29409.t1"/>
    </source>
</evidence>